<evidence type="ECO:0000256" key="1">
    <source>
        <dbReference type="SAM" id="MobiDB-lite"/>
    </source>
</evidence>
<feature type="non-terminal residue" evidence="2">
    <location>
        <position position="1"/>
    </location>
</feature>
<feature type="region of interest" description="Disordered" evidence="1">
    <location>
        <begin position="1"/>
        <end position="41"/>
    </location>
</feature>
<reference evidence="2" key="1">
    <citation type="submission" date="2014-12" db="EMBL/GenBank/DDBJ databases">
        <title>Insight into the proteome of Arion vulgaris.</title>
        <authorList>
            <person name="Aradska J."/>
            <person name="Bulat T."/>
            <person name="Smidak R."/>
            <person name="Sarate P."/>
            <person name="Gangsoo J."/>
            <person name="Sialana F."/>
            <person name="Bilban M."/>
            <person name="Lubec G."/>
        </authorList>
    </citation>
    <scope>NUCLEOTIDE SEQUENCE</scope>
    <source>
        <tissue evidence="2">Skin</tissue>
    </source>
</reference>
<feature type="compositionally biased region" description="Basic and acidic residues" evidence="1">
    <location>
        <begin position="76"/>
        <end position="88"/>
    </location>
</feature>
<sequence>FVKRDIHAAKMASQNEQESVPDSWDDNPVSPNDDAEDMSNVLSNLNVNAPVFTPGQNVFAQPFVLPGLPQSDANLPDDHHQELEKETHTSVNVEVEDTAPDSQSPPQPIAEESTVVSEPEEDQDKGEDESPNTEVEEGNGDIANWEEEDDD</sequence>
<protein>
    <recommendedName>
        <fullName evidence="3">Ataxin-2 C-terminal domain-containing protein</fullName>
    </recommendedName>
</protein>
<name>A0A0B7AG24_9EUPU</name>
<feature type="compositionally biased region" description="Acidic residues" evidence="1">
    <location>
        <begin position="118"/>
        <end position="151"/>
    </location>
</feature>
<feature type="region of interest" description="Disordered" evidence="1">
    <location>
        <begin position="62"/>
        <end position="151"/>
    </location>
</feature>
<gene>
    <name evidence="2" type="primary">ORF116309</name>
</gene>
<organism evidence="2">
    <name type="scientific">Arion vulgaris</name>
    <dbReference type="NCBI Taxonomy" id="1028688"/>
    <lineage>
        <taxon>Eukaryota</taxon>
        <taxon>Metazoa</taxon>
        <taxon>Spiralia</taxon>
        <taxon>Lophotrochozoa</taxon>
        <taxon>Mollusca</taxon>
        <taxon>Gastropoda</taxon>
        <taxon>Heterobranchia</taxon>
        <taxon>Euthyneura</taxon>
        <taxon>Panpulmonata</taxon>
        <taxon>Eupulmonata</taxon>
        <taxon>Stylommatophora</taxon>
        <taxon>Helicina</taxon>
        <taxon>Arionoidea</taxon>
        <taxon>Arionidae</taxon>
        <taxon>Arion</taxon>
    </lineage>
</organism>
<evidence type="ECO:0000313" key="2">
    <source>
        <dbReference type="EMBL" id="CEK79592.1"/>
    </source>
</evidence>
<feature type="non-terminal residue" evidence="2">
    <location>
        <position position="151"/>
    </location>
</feature>
<dbReference type="EMBL" id="HACG01032727">
    <property type="protein sequence ID" value="CEK79592.1"/>
    <property type="molecule type" value="Transcribed_RNA"/>
</dbReference>
<proteinExistence type="predicted"/>
<dbReference type="AlphaFoldDB" id="A0A0B7AG24"/>
<accession>A0A0B7AG24</accession>
<evidence type="ECO:0008006" key="3">
    <source>
        <dbReference type="Google" id="ProtNLM"/>
    </source>
</evidence>